<reference evidence="7 8" key="2">
    <citation type="submission" date="2019-02" db="EMBL/GenBank/DDBJ databases">
        <title>'Lichenibacterium ramalinii' gen. nov. sp. nov., 'Lichenibacterium minor' gen. nov. sp. nov.</title>
        <authorList>
            <person name="Pankratov T."/>
        </authorList>
    </citation>
    <scope>NUCLEOTIDE SEQUENCE [LARGE SCALE GENOMIC DNA]</scope>
    <source>
        <strain evidence="7 8">RmlP001</strain>
    </source>
</reference>
<gene>
    <name evidence="7" type="ORF">D3272_12990</name>
</gene>
<dbReference type="PANTHER" id="PTHR30514:SF1">
    <property type="entry name" value="HTH-TYPE TRANSCRIPTIONAL REGULATOR HEXR-RELATED"/>
    <property type="match status" value="1"/>
</dbReference>
<sequence length="313" mass="33439">MVVLQKSPEAGRRPVQNVLDVVRAALPSLRRSDAKVAELVLLDPSWVLESAVAAVARQAGVSQPTVIRFCTAVGFSGFGEFKLRLAHSLALGRPATNSAIKDTDTLDAVADKIFAYTLTSLDWARQHLDRGALARAVDLLASAGSVSFLGFGASGVVAYDAQQKFPLFGVPCRAESDFHQQVMLASMMGEGDVAVVISNTGRTRQLVETARLARDSGAAVIGLVGAEGDVSALCDVVLLIETFDNTGVYTPTTSRIAALVMIDVLSTAVALRRDEPHDDRLRRMKRRLNTVRSGNAGRDEAAPHAEPDTEEET</sequence>
<feature type="domain" description="HTH rpiR-type" evidence="5">
    <location>
        <begin position="16"/>
        <end position="92"/>
    </location>
</feature>
<dbReference type="GO" id="GO:0003677">
    <property type="term" value="F:DNA binding"/>
    <property type="evidence" value="ECO:0007669"/>
    <property type="project" value="UniProtKB-KW"/>
</dbReference>
<evidence type="ECO:0000256" key="1">
    <source>
        <dbReference type="ARBA" id="ARBA00023015"/>
    </source>
</evidence>
<name>A0A4Q2RCL0_9HYPH</name>
<evidence type="ECO:0000256" key="2">
    <source>
        <dbReference type="ARBA" id="ARBA00023125"/>
    </source>
</evidence>
<organism evidence="7 8">
    <name type="scientific">Lichenibacterium ramalinae</name>
    <dbReference type="NCBI Taxonomy" id="2316527"/>
    <lineage>
        <taxon>Bacteria</taxon>
        <taxon>Pseudomonadati</taxon>
        <taxon>Pseudomonadota</taxon>
        <taxon>Alphaproteobacteria</taxon>
        <taxon>Hyphomicrobiales</taxon>
        <taxon>Lichenihabitantaceae</taxon>
        <taxon>Lichenibacterium</taxon>
    </lineage>
</organism>
<dbReference type="GO" id="GO:1901135">
    <property type="term" value="P:carbohydrate derivative metabolic process"/>
    <property type="evidence" value="ECO:0007669"/>
    <property type="project" value="InterPro"/>
</dbReference>
<dbReference type="GO" id="GO:0003700">
    <property type="term" value="F:DNA-binding transcription factor activity"/>
    <property type="evidence" value="ECO:0007669"/>
    <property type="project" value="InterPro"/>
</dbReference>
<dbReference type="SUPFAM" id="SSF46689">
    <property type="entry name" value="Homeodomain-like"/>
    <property type="match status" value="1"/>
</dbReference>
<reference evidence="7 8" key="1">
    <citation type="submission" date="2018-09" db="EMBL/GenBank/DDBJ databases">
        <authorList>
            <person name="Grouzdev D.S."/>
            <person name="Krutkina M.S."/>
        </authorList>
    </citation>
    <scope>NUCLEOTIDE SEQUENCE [LARGE SCALE GENOMIC DNA]</scope>
    <source>
        <strain evidence="7 8">RmlP001</strain>
    </source>
</reference>
<dbReference type="EMBL" id="QYBC01000010">
    <property type="protein sequence ID" value="RYB04365.1"/>
    <property type="molecule type" value="Genomic_DNA"/>
</dbReference>
<dbReference type="PANTHER" id="PTHR30514">
    <property type="entry name" value="GLUCOKINASE"/>
    <property type="match status" value="1"/>
</dbReference>
<dbReference type="SUPFAM" id="SSF53697">
    <property type="entry name" value="SIS domain"/>
    <property type="match status" value="1"/>
</dbReference>
<keyword evidence="3" id="KW-0804">Transcription</keyword>
<dbReference type="InterPro" id="IPR047640">
    <property type="entry name" value="RpiR-like"/>
</dbReference>
<dbReference type="InterPro" id="IPR009057">
    <property type="entry name" value="Homeodomain-like_sf"/>
</dbReference>
<evidence type="ECO:0000313" key="7">
    <source>
        <dbReference type="EMBL" id="RYB04365.1"/>
    </source>
</evidence>
<dbReference type="InterPro" id="IPR000281">
    <property type="entry name" value="HTH_RpiR"/>
</dbReference>
<dbReference type="Pfam" id="PF01418">
    <property type="entry name" value="HTH_6"/>
    <property type="match status" value="1"/>
</dbReference>
<dbReference type="AlphaFoldDB" id="A0A4Q2RCL0"/>
<keyword evidence="1" id="KW-0805">Transcription regulation</keyword>
<dbReference type="PROSITE" id="PS51071">
    <property type="entry name" value="HTH_RPIR"/>
    <property type="match status" value="1"/>
</dbReference>
<dbReference type="InterPro" id="IPR001347">
    <property type="entry name" value="SIS_dom"/>
</dbReference>
<dbReference type="Pfam" id="PF01380">
    <property type="entry name" value="SIS"/>
    <property type="match status" value="1"/>
</dbReference>
<dbReference type="OrthoDB" id="8582409at2"/>
<protein>
    <submittedName>
        <fullName evidence="7">SIS domain-containing protein</fullName>
    </submittedName>
</protein>
<keyword evidence="8" id="KW-1185">Reference proteome</keyword>
<comment type="caution">
    <text evidence="7">The sequence shown here is derived from an EMBL/GenBank/DDBJ whole genome shotgun (WGS) entry which is preliminary data.</text>
</comment>
<dbReference type="Gene3D" id="1.10.10.10">
    <property type="entry name" value="Winged helix-like DNA-binding domain superfamily/Winged helix DNA-binding domain"/>
    <property type="match status" value="1"/>
</dbReference>
<accession>A0A4Q2RCL0</accession>
<evidence type="ECO:0000256" key="3">
    <source>
        <dbReference type="ARBA" id="ARBA00023163"/>
    </source>
</evidence>
<evidence type="ECO:0000313" key="8">
    <source>
        <dbReference type="Proteomes" id="UP000289411"/>
    </source>
</evidence>
<keyword evidence="2" id="KW-0238">DNA-binding</keyword>
<dbReference type="GO" id="GO:0097367">
    <property type="term" value="F:carbohydrate derivative binding"/>
    <property type="evidence" value="ECO:0007669"/>
    <property type="project" value="InterPro"/>
</dbReference>
<dbReference type="InterPro" id="IPR036388">
    <property type="entry name" value="WH-like_DNA-bd_sf"/>
</dbReference>
<evidence type="ECO:0000259" key="5">
    <source>
        <dbReference type="PROSITE" id="PS51071"/>
    </source>
</evidence>
<feature type="compositionally biased region" description="Basic and acidic residues" evidence="4">
    <location>
        <begin position="297"/>
        <end position="307"/>
    </location>
</feature>
<feature type="domain" description="SIS" evidence="6">
    <location>
        <begin position="136"/>
        <end position="275"/>
    </location>
</feature>
<evidence type="ECO:0000256" key="4">
    <source>
        <dbReference type="SAM" id="MobiDB-lite"/>
    </source>
</evidence>
<proteinExistence type="predicted"/>
<dbReference type="Gene3D" id="3.40.50.10490">
    <property type="entry name" value="Glucose-6-phosphate isomerase like protein, domain 1"/>
    <property type="match status" value="1"/>
</dbReference>
<feature type="region of interest" description="Disordered" evidence="4">
    <location>
        <begin position="285"/>
        <end position="313"/>
    </location>
</feature>
<dbReference type="InterPro" id="IPR046348">
    <property type="entry name" value="SIS_dom_sf"/>
</dbReference>
<dbReference type="PROSITE" id="PS51464">
    <property type="entry name" value="SIS"/>
    <property type="match status" value="1"/>
</dbReference>
<evidence type="ECO:0000259" key="6">
    <source>
        <dbReference type="PROSITE" id="PS51464"/>
    </source>
</evidence>
<dbReference type="Proteomes" id="UP000289411">
    <property type="component" value="Unassembled WGS sequence"/>
</dbReference>
<dbReference type="CDD" id="cd05013">
    <property type="entry name" value="SIS_RpiR"/>
    <property type="match status" value="1"/>
</dbReference>
<dbReference type="InterPro" id="IPR035472">
    <property type="entry name" value="RpiR-like_SIS"/>
</dbReference>